<sequence length="45" mass="5077">MLISRWQSTRQILAQLILSLISIIVCCHRIVACDSHHVHGTKASH</sequence>
<keyword evidence="1" id="KW-0472">Membrane</keyword>
<name>A0A8D7AJJ0_MUSAM</name>
<keyword evidence="1" id="KW-0812">Transmembrane</keyword>
<gene>
    <name evidence="2" type="ORF">GSMUA_182400.1</name>
</gene>
<keyword evidence="1" id="KW-1133">Transmembrane helix</keyword>
<dbReference type="EMBL" id="HG996471">
    <property type="protein sequence ID" value="CAG1848445.1"/>
    <property type="molecule type" value="Genomic_DNA"/>
</dbReference>
<dbReference type="AlphaFoldDB" id="A0A8D7AJJ0"/>
<reference evidence="2" key="1">
    <citation type="submission" date="2021-03" db="EMBL/GenBank/DDBJ databases">
        <authorList>
            <consortium name="Genoscope - CEA"/>
            <person name="William W."/>
        </authorList>
    </citation>
    <scope>NUCLEOTIDE SEQUENCE</scope>
    <source>
        <strain evidence="2">Doubled-haploid Pahang</strain>
    </source>
</reference>
<evidence type="ECO:0000313" key="2">
    <source>
        <dbReference type="EMBL" id="CAG1848445.1"/>
    </source>
</evidence>
<protein>
    <submittedName>
        <fullName evidence="2">(wild Malaysian banana) hypothetical protein</fullName>
    </submittedName>
</protein>
<feature type="non-terminal residue" evidence="2">
    <location>
        <position position="45"/>
    </location>
</feature>
<feature type="transmembrane region" description="Helical" evidence="1">
    <location>
        <begin position="12"/>
        <end position="31"/>
    </location>
</feature>
<accession>A0A8D7AJJ0</accession>
<organism evidence="2">
    <name type="scientific">Musa acuminata subsp. malaccensis</name>
    <name type="common">Wild banana</name>
    <name type="synonym">Musa malaccensis</name>
    <dbReference type="NCBI Taxonomy" id="214687"/>
    <lineage>
        <taxon>Eukaryota</taxon>
        <taxon>Viridiplantae</taxon>
        <taxon>Streptophyta</taxon>
        <taxon>Embryophyta</taxon>
        <taxon>Tracheophyta</taxon>
        <taxon>Spermatophyta</taxon>
        <taxon>Magnoliopsida</taxon>
        <taxon>Liliopsida</taxon>
        <taxon>Zingiberales</taxon>
        <taxon>Musaceae</taxon>
        <taxon>Musa</taxon>
    </lineage>
</organism>
<evidence type="ECO:0000256" key="1">
    <source>
        <dbReference type="SAM" id="Phobius"/>
    </source>
</evidence>
<proteinExistence type="predicted"/>